<gene>
    <name evidence="1" type="ORF">PXEA_LOCUS22709</name>
</gene>
<organism evidence="1 2">
    <name type="scientific">Protopolystoma xenopodis</name>
    <dbReference type="NCBI Taxonomy" id="117903"/>
    <lineage>
        <taxon>Eukaryota</taxon>
        <taxon>Metazoa</taxon>
        <taxon>Spiralia</taxon>
        <taxon>Lophotrochozoa</taxon>
        <taxon>Platyhelminthes</taxon>
        <taxon>Monogenea</taxon>
        <taxon>Polyopisthocotylea</taxon>
        <taxon>Polystomatidea</taxon>
        <taxon>Polystomatidae</taxon>
        <taxon>Protopolystoma</taxon>
    </lineage>
</organism>
<evidence type="ECO:0000313" key="1">
    <source>
        <dbReference type="EMBL" id="VEL29269.1"/>
    </source>
</evidence>
<accession>A0A448X6C9</accession>
<name>A0A448X6C9_9PLAT</name>
<reference evidence="1" key="1">
    <citation type="submission" date="2018-11" db="EMBL/GenBank/DDBJ databases">
        <authorList>
            <consortium name="Pathogen Informatics"/>
        </authorList>
    </citation>
    <scope>NUCLEOTIDE SEQUENCE</scope>
</reference>
<evidence type="ECO:0000313" key="2">
    <source>
        <dbReference type="Proteomes" id="UP000784294"/>
    </source>
</evidence>
<keyword evidence="2" id="KW-1185">Reference proteome</keyword>
<sequence length="155" mass="17593">MYPESFHLALSHPTNSVSKCHIRRQIAFILDCRLETYDDSTLSSACQPGRRARQQQFSFLRLDSSNVWFQGPLDWKEANPATCFRPQMRPGVLVSPRRLIAYICLPFRPDRLANQLGQLAQSRGAAKPGFRQSFATIPSFCCKTSSIYEPVSCHP</sequence>
<dbReference type="AlphaFoldDB" id="A0A448X6C9"/>
<comment type="caution">
    <text evidence="1">The sequence shown here is derived from an EMBL/GenBank/DDBJ whole genome shotgun (WGS) entry which is preliminary data.</text>
</comment>
<dbReference type="EMBL" id="CAAALY010101668">
    <property type="protein sequence ID" value="VEL29269.1"/>
    <property type="molecule type" value="Genomic_DNA"/>
</dbReference>
<protein>
    <submittedName>
        <fullName evidence="1">Uncharacterized protein</fullName>
    </submittedName>
</protein>
<proteinExistence type="predicted"/>
<dbReference type="Proteomes" id="UP000784294">
    <property type="component" value="Unassembled WGS sequence"/>
</dbReference>